<reference evidence="5" key="1">
    <citation type="journal article" date="2020" name="Stud. Mycol.">
        <title>101 Dothideomycetes genomes: a test case for predicting lifestyles and emergence of pathogens.</title>
        <authorList>
            <person name="Haridas S."/>
            <person name="Albert R."/>
            <person name="Binder M."/>
            <person name="Bloem J."/>
            <person name="Labutti K."/>
            <person name="Salamov A."/>
            <person name="Andreopoulos B."/>
            <person name="Baker S."/>
            <person name="Barry K."/>
            <person name="Bills G."/>
            <person name="Bluhm B."/>
            <person name="Cannon C."/>
            <person name="Castanera R."/>
            <person name="Culley D."/>
            <person name="Daum C."/>
            <person name="Ezra D."/>
            <person name="Gonzalez J."/>
            <person name="Henrissat B."/>
            <person name="Kuo A."/>
            <person name="Liang C."/>
            <person name="Lipzen A."/>
            <person name="Lutzoni F."/>
            <person name="Magnuson J."/>
            <person name="Mondo S."/>
            <person name="Nolan M."/>
            <person name="Ohm R."/>
            <person name="Pangilinan J."/>
            <person name="Park H.-J."/>
            <person name="Ramirez L."/>
            <person name="Alfaro M."/>
            <person name="Sun H."/>
            <person name="Tritt A."/>
            <person name="Yoshinaga Y."/>
            <person name="Zwiers L.-H."/>
            <person name="Turgeon B."/>
            <person name="Goodwin S."/>
            <person name="Spatafora J."/>
            <person name="Crous P."/>
            <person name="Grigoriev I."/>
        </authorList>
    </citation>
    <scope>NUCLEOTIDE SEQUENCE</scope>
    <source>
        <strain evidence="5">CBS 161.51</strain>
    </source>
</reference>
<dbReference type="PROSITE" id="PS51450">
    <property type="entry name" value="LRR"/>
    <property type="match status" value="1"/>
</dbReference>
<evidence type="ECO:0000256" key="3">
    <source>
        <dbReference type="SAM" id="MobiDB-lite"/>
    </source>
</evidence>
<dbReference type="Pfam" id="PF23598">
    <property type="entry name" value="LRR_14"/>
    <property type="match status" value="1"/>
</dbReference>
<dbReference type="SUPFAM" id="SSF52075">
    <property type="entry name" value="Outer arm dynein light chain 1"/>
    <property type="match status" value="1"/>
</dbReference>
<dbReference type="Gene3D" id="3.80.10.10">
    <property type="entry name" value="Ribonuclease Inhibitor"/>
    <property type="match status" value="1"/>
</dbReference>
<evidence type="ECO:0000313" key="6">
    <source>
        <dbReference type="Proteomes" id="UP000800038"/>
    </source>
</evidence>
<organism evidence="5 6">
    <name type="scientific">Clathrospora elynae</name>
    <dbReference type="NCBI Taxonomy" id="706981"/>
    <lineage>
        <taxon>Eukaryota</taxon>
        <taxon>Fungi</taxon>
        <taxon>Dikarya</taxon>
        <taxon>Ascomycota</taxon>
        <taxon>Pezizomycotina</taxon>
        <taxon>Dothideomycetes</taxon>
        <taxon>Pleosporomycetidae</taxon>
        <taxon>Pleosporales</taxon>
        <taxon>Diademaceae</taxon>
        <taxon>Clathrospora</taxon>
    </lineage>
</organism>
<feature type="region of interest" description="Disordered" evidence="3">
    <location>
        <begin position="227"/>
        <end position="342"/>
    </location>
</feature>
<dbReference type="EMBL" id="ML976075">
    <property type="protein sequence ID" value="KAF1939740.1"/>
    <property type="molecule type" value="Genomic_DNA"/>
</dbReference>
<sequence>MSNDAPVPISDDEVVALTKAAFEHSRQDINHRAAETPRELQQQPGITIDLGYKNIARLPDEVIDVIWAEIERLALSHNLLATLPTRLVECRRLRYLNVRYNAMREIPSAILELTSLEILDVSRNKIRTIPQRIANLTSLKVLAIAKNKIEELPVCLGDINSLQVLKLDGNKLVFPPADVCTIKDNAPSPANENERDAVIATQVKRFMRQYMSNERQRVELERLRIESSGDESWNESNPETPRPSKRSNGGRSNGGRFPVNPSVGNIDGFADGRVDSPGLPVQSGLPAPPIPTRSHFRVASTTGNGAVKRPHGTPFAQLNGLSERNRSQSEGAGPSTHRQKRMGIYTNKASELGSVDELRRTSHFRGFSQGIVVPANPVASGSSGPATAGVYGDTGTVRSLANRPLSDVREHRRASRAPDIVVEAAKNFLYAISQLHDCVSHMVRSIKLTAKTKDGLRRKEDFYRRYSTTYLNIRALNDVLHKFDRLVEEDEEDAQKLSRSVYMYALRCLDSFMSITLSIAENRIEITQNANAHIMRTFLFLQQGSLIEMRNACSVLGAQFKDISLASRKPNGADSVATVRARPSKSRRFQASPPQRNGGYQMPPPVILHSNDNSRSNTLTSIIAATPRSGGSFSTIAPSMSRSNTLPGSFDEADEDAQFDRVYSKLRIASDSCRTSIPHITRLMRDHFDALRQQLDSGIEHPRIKALASLIDKSNEVQQMTIPLASRLSQMQLKDSYTRNQPEFWQQCMGFIKAWQELAAGYTQQGKDYKLLSNEVKQLMRPLHKTVKEASLAINDSPWSHLTSNNLGLMGPPSLASFTSRTQPPRFLNKPNGTMSSSGGPSFPGTINTSISAMGSVFPAQHYSSISHGSQGSGGYGTPVPATPLSAALGAAAQATVPNTPRAPSQPSNTLKVFERADLLLSQTSRRV</sequence>
<feature type="region of interest" description="Disordered" evidence="3">
    <location>
        <begin position="574"/>
        <end position="603"/>
    </location>
</feature>
<evidence type="ECO:0000256" key="2">
    <source>
        <dbReference type="ARBA" id="ARBA00022737"/>
    </source>
</evidence>
<evidence type="ECO:0000256" key="1">
    <source>
        <dbReference type="ARBA" id="ARBA00022614"/>
    </source>
</evidence>
<dbReference type="Pfam" id="PF10428">
    <property type="entry name" value="SOG2"/>
    <property type="match status" value="1"/>
</dbReference>
<dbReference type="GO" id="GO:0005737">
    <property type="term" value="C:cytoplasm"/>
    <property type="evidence" value="ECO:0007669"/>
    <property type="project" value="TreeGrafter"/>
</dbReference>
<dbReference type="InterPro" id="IPR001611">
    <property type="entry name" value="Leu-rich_rpt"/>
</dbReference>
<dbReference type="PANTHER" id="PTHR48051">
    <property type="match status" value="1"/>
</dbReference>
<keyword evidence="6" id="KW-1185">Reference proteome</keyword>
<proteinExistence type="predicted"/>
<protein>
    <submittedName>
        <fullName evidence="5">Cell morphogenesis protein-like protein Sog2</fullName>
    </submittedName>
</protein>
<dbReference type="InterPro" id="IPR003591">
    <property type="entry name" value="Leu-rich_rpt_typical-subtyp"/>
</dbReference>
<dbReference type="InterPro" id="IPR055414">
    <property type="entry name" value="LRR_R13L4/SHOC2-like"/>
</dbReference>
<evidence type="ECO:0000313" key="5">
    <source>
        <dbReference type="EMBL" id="KAF1939740.1"/>
    </source>
</evidence>
<feature type="compositionally biased region" description="Low complexity" evidence="3">
    <location>
        <begin position="246"/>
        <end position="256"/>
    </location>
</feature>
<dbReference type="AlphaFoldDB" id="A0A6A5SJ93"/>
<feature type="domain" description="Disease resistance R13L4/SHOC-2-like LRR" evidence="4">
    <location>
        <begin position="89"/>
        <end position="167"/>
    </location>
</feature>
<name>A0A6A5SJ93_9PLEO</name>
<dbReference type="SMART" id="SM00369">
    <property type="entry name" value="LRR_TYP"/>
    <property type="match status" value="3"/>
</dbReference>
<dbReference type="Proteomes" id="UP000800038">
    <property type="component" value="Unassembled WGS sequence"/>
</dbReference>
<dbReference type="OrthoDB" id="1394818at2759"/>
<evidence type="ECO:0000259" key="4">
    <source>
        <dbReference type="Pfam" id="PF23598"/>
    </source>
</evidence>
<dbReference type="InterPro" id="IPR050216">
    <property type="entry name" value="LRR_domain-containing"/>
</dbReference>
<dbReference type="InterPro" id="IPR032675">
    <property type="entry name" value="LRR_dom_sf"/>
</dbReference>
<dbReference type="InterPro" id="IPR019487">
    <property type="entry name" value="RAM_signalling_pathway_SOG2"/>
</dbReference>
<keyword evidence="2" id="KW-0677">Repeat</keyword>
<keyword evidence="1" id="KW-0433">Leucine-rich repeat</keyword>
<dbReference type="PANTHER" id="PTHR48051:SF1">
    <property type="entry name" value="RAS SUPPRESSOR PROTEIN 1"/>
    <property type="match status" value="1"/>
</dbReference>
<accession>A0A6A5SJ93</accession>
<gene>
    <name evidence="5" type="ORF">EJ02DRAFT_424548</name>
</gene>